<dbReference type="InterPro" id="IPR004720">
    <property type="entry name" value="PTS_IIB_sorbose-sp"/>
</dbReference>
<evidence type="ECO:0000256" key="4">
    <source>
        <dbReference type="ARBA" id="ARBA00022597"/>
    </source>
</evidence>
<dbReference type="GO" id="GO:0008982">
    <property type="term" value="F:protein-N(PI)-phosphohistidine-sugar phosphotransferase activity"/>
    <property type="evidence" value="ECO:0007669"/>
    <property type="project" value="InterPro"/>
</dbReference>
<dbReference type="Pfam" id="PF03830">
    <property type="entry name" value="PTSIIB_sorb"/>
    <property type="match status" value="1"/>
</dbReference>
<comment type="caution">
    <text evidence="9">The sequence shown here is derived from an EMBL/GenBank/DDBJ whole genome shotgun (WGS) entry which is preliminary data.</text>
</comment>
<comment type="subcellular location">
    <subcellularLocation>
        <location evidence="1">Cytoplasm</location>
    </subcellularLocation>
</comment>
<evidence type="ECO:0000259" key="8">
    <source>
        <dbReference type="PROSITE" id="PS51101"/>
    </source>
</evidence>
<dbReference type="Proteomes" id="UP000195781">
    <property type="component" value="Unassembled WGS sequence"/>
</dbReference>
<dbReference type="GO" id="GO:0016301">
    <property type="term" value="F:kinase activity"/>
    <property type="evidence" value="ECO:0007669"/>
    <property type="project" value="UniProtKB-KW"/>
</dbReference>
<evidence type="ECO:0000256" key="2">
    <source>
        <dbReference type="ARBA" id="ARBA00022448"/>
    </source>
</evidence>
<dbReference type="PROSITE" id="PS51101">
    <property type="entry name" value="PTS_EIIB_TYPE_4"/>
    <property type="match status" value="1"/>
</dbReference>
<gene>
    <name evidence="9" type="ORF">B5G02_05505</name>
</gene>
<evidence type="ECO:0000256" key="3">
    <source>
        <dbReference type="ARBA" id="ARBA00022490"/>
    </source>
</evidence>
<dbReference type="EMBL" id="NFIE01000010">
    <property type="protein sequence ID" value="OUN88673.1"/>
    <property type="molecule type" value="Genomic_DNA"/>
</dbReference>
<dbReference type="AlphaFoldDB" id="A0A1Y3XT43"/>
<evidence type="ECO:0000256" key="7">
    <source>
        <dbReference type="ARBA" id="ARBA00022777"/>
    </source>
</evidence>
<dbReference type="GO" id="GO:0009401">
    <property type="term" value="P:phosphoenolpyruvate-dependent sugar phosphotransferase system"/>
    <property type="evidence" value="ECO:0007669"/>
    <property type="project" value="UniProtKB-KW"/>
</dbReference>
<evidence type="ECO:0000256" key="5">
    <source>
        <dbReference type="ARBA" id="ARBA00022679"/>
    </source>
</evidence>
<keyword evidence="6" id="KW-0598">Phosphotransferase system</keyword>
<keyword evidence="2" id="KW-0813">Transport</keyword>
<feature type="domain" description="PTS EIIB type-4" evidence="8">
    <location>
        <begin position="1"/>
        <end position="158"/>
    </location>
</feature>
<keyword evidence="5" id="KW-0808">Transferase</keyword>
<dbReference type="RefSeq" id="WP_019238856.1">
    <property type="nucleotide sequence ID" value="NZ_CABKRW010000087.1"/>
</dbReference>
<evidence type="ECO:0000256" key="6">
    <source>
        <dbReference type="ARBA" id="ARBA00022683"/>
    </source>
</evidence>
<proteinExistence type="predicted"/>
<name>A0A1Y3XT43_9ACTN</name>
<dbReference type="InterPro" id="IPR036667">
    <property type="entry name" value="PTS_IIB_sorbose-sp_sf"/>
</dbReference>
<evidence type="ECO:0000256" key="1">
    <source>
        <dbReference type="ARBA" id="ARBA00004496"/>
    </source>
</evidence>
<keyword evidence="4" id="KW-0762">Sugar transport</keyword>
<keyword evidence="7" id="KW-0418">Kinase</keyword>
<organism evidence="9 10">
    <name type="scientific">[Collinsella] massiliensis</name>
    <dbReference type="NCBI Taxonomy" id="1232426"/>
    <lineage>
        <taxon>Bacteria</taxon>
        <taxon>Bacillati</taxon>
        <taxon>Actinomycetota</taxon>
        <taxon>Coriobacteriia</taxon>
        <taxon>Coriobacteriales</taxon>
        <taxon>Coriobacteriaceae</taxon>
        <taxon>Enorma</taxon>
    </lineage>
</organism>
<keyword evidence="3" id="KW-0963">Cytoplasm</keyword>
<evidence type="ECO:0000313" key="9">
    <source>
        <dbReference type="EMBL" id="OUN88673.1"/>
    </source>
</evidence>
<dbReference type="GO" id="GO:0005737">
    <property type="term" value="C:cytoplasm"/>
    <property type="evidence" value="ECO:0007669"/>
    <property type="project" value="UniProtKB-SubCell"/>
</dbReference>
<accession>A0A1Y3XT43</accession>
<reference evidence="10" key="1">
    <citation type="submission" date="2017-04" db="EMBL/GenBank/DDBJ databases">
        <title>Function of individual gut microbiota members based on whole genome sequencing of pure cultures obtained from chicken caecum.</title>
        <authorList>
            <person name="Medvecky M."/>
            <person name="Cejkova D."/>
            <person name="Polansky O."/>
            <person name="Karasova D."/>
            <person name="Kubasova T."/>
            <person name="Cizek A."/>
            <person name="Rychlik I."/>
        </authorList>
    </citation>
    <scope>NUCLEOTIDE SEQUENCE [LARGE SCALE GENOMIC DNA]</scope>
    <source>
        <strain evidence="10">An5</strain>
    </source>
</reference>
<keyword evidence="10" id="KW-1185">Reference proteome</keyword>
<dbReference type="SUPFAM" id="SSF52728">
    <property type="entry name" value="PTS IIb component"/>
    <property type="match status" value="1"/>
</dbReference>
<dbReference type="OrthoDB" id="9788818at2"/>
<sequence>MAIVDARIDDRLVHGQVCSFWIPKYDVDRIVVVDDAIAKDDLRKSMLRMACPERCKLSVFDTAKAADKFSRHIDHGIKVMILCNSPVPILQMARAGFTVDHVTLGNISSREGSKQIARTAYATPADLEAFHELAELGVEIFDQLVPSDPRENITKQFL</sequence>
<protein>
    <submittedName>
        <fullName evidence="9">PTS mannose/fructose/sorbose transporter subunit IIB</fullName>
    </submittedName>
</protein>
<dbReference type="Gene3D" id="3.40.35.10">
    <property type="entry name" value="Phosphotransferase system, sorbose subfamily IIB component"/>
    <property type="match status" value="1"/>
</dbReference>
<evidence type="ECO:0000313" key="10">
    <source>
        <dbReference type="Proteomes" id="UP000195781"/>
    </source>
</evidence>